<evidence type="ECO:0000313" key="6">
    <source>
        <dbReference type="Proteomes" id="UP000095728"/>
    </source>
</evidence>
<evidence type="ECO:0000313" key="5">
    <source>
        <dbReference type="EMBL" id="OEJ90995.1"/>
    </source>
</evidence>
<accession>A0A1E5RW21</accession>
<keyword evidence="3 4" id="KW-0732">Signal</keyword>
<dbReference type="InterPro" id="IPR034543">
    <property type="entry name" value="LCL2"/>
</dbReference>
<dbReference type="OrthoDB" id="2234316at2759"/>
<dbReference type="STRING" id="56408.A0A1E5RW21"/>
<evidence type="ECO:0000256" key="2">
    <source>
        <dbReference type="ARBA" id="ARBA00018534"/>
    </source>
</evidence>
<dbReference type="Proteomes" id="UP000095728">
    <property type="component" value="Unassembled WGS sequence"/>
</dbReference>
<keyword evidence="6" id="KW-1185">Reference proteome</keyword>
<reference evidence="6" key="1">
    <citation type="journal article" date="2016" name="Genome Announc.">
        <title>Genome sequences of three species of Hanseniaspora isolated from spontaneous wine fermentations.</title>
        <authorList>
            <person name="Sternes P.R."/>
            <person name="Lee D."/>
            <person name="Kutyna D.R."/>
            <person name="Borneman A.R."/>
        </authorList>
    </citation>
    <scope>NUCLEOTIDE SEQUENCE [LARGE SCALE GENOMIC DNA]</scope>
    <source>
        <strain evidence="6">AWRI3579</strain>
    </source>
</reference>
<dbReference type="CDD" id="cd23996">
    <property type="entry name" value="LCL2-like"/>
    <property type="match status" value="1"/>
</dbReference>
<dbReference type="PANTHER" id="PTHR38425:SF1">
    <property type="entry name" value="LONG CHRONOLOGICAL LIFESPAN PROTEIN 2"/>
    <property type="match status" value="1"/>
</dbReference>
<evidence type="ECO:0000256" key="1">
    <source>
        <dbReference type="ARBA" id="ARBA00010545"/>
    </source>
</evidence>
<comment type="similarity">
    <text evidence="1">Belongs to the LCL2 family.</text>
</comment>
<comment type="caution">
    <text evidence="5">The sequence shown here is derived from an EMBL/GenBank/DDBJ whole genome shotgun (WGS) entry which is preliminary data.</text>
</comment>
<name>A0A1E5RW21_9ASCO</name>
<evidence type="ECO:0000256" key="4">
    <source>
        <dbReference type="SAM" id="SignalP"/>
    </source>
</evidence>
<organism evidence="5 6">
    <name type="scientific">Hanseniaspora osmophila</name>
    <dbReference type="NCBI Taxonomy" id="56408"/>
    <lineage>
        <taxon>Eukaryota</taxon>
        <taxon>Fungi</taxon>
        <taxon>Dikarya</taxon>
        <taxon>Ascomycota</taxon>
        <taxon>Saccharomycotina</taxon>
        <taxon>Saccharomycetes</taxon>
        <taxon>Saccharomycodales</taxon>
        <taxon>Saccharomycodaceae</taxon>
        <taxon>Hanseniaspora</taxon>
    </lineage>
</organism>
<proteinExistence type="inferred from homology"/>
<evidence type="ECO:0000256" key="3">
    <source>
        <dbReference type="ARBA" id="ARBA00022729"/>
    </source>
</evidence>
<dbReference type="GO" id="GO:0036503">
    <property type="term" value="P:ERAD pathway"/>
    <property type="evidence" value="ECO:0007669"/>
    <property type="project" value="TreeGrafter"/>
</dbReference>
<dbReference type="FunCoup" id="A0A1E5RW21">
    <property type="interactions" value="21"/>
</dbReference>
<dbReference type="AlphaFoldDB" id="A0A1E5RW21"/>
<protein>
    <recommendedName>
        <fullName evidence="2">Long chronological lifespan protein 2</fullName>
    </recommendedName>
</protein>
<gene>
    <name evidence="5" type="ORF">AWRI3579_g361</name>
</gene>
<dbReference type="EMBL" id="LPNM01000003">
    <property type="protein sequence ID" value="OEJ90995.1"/>
    <property type="molecule type" value="Genomic_DNA"/>
</dbReference>
<feature type="chain" id="PRO_5009184907" description="Long chronological lifespan protein 2" evidence="4">
    <location>
        <begin position="19"/>
        <end position="133"/>
    </location>
</feature>
<feature type="signal peptide" evidence="4">
    <location>
        <begin position="1"/>
        <end position="18"/>
    </location>
</feature>
<dbReference type="InParanoid" id="A0A1E5RW21"/>
<sequence length="133" mass="15204">MKLTSVLFLTVALPTTFAFFDFGGFQQRQQQQQQQHQQQVSYEDSVLNSQCDGYLCPVTRECVKEKIDCPCEFPKSQLKCILPDKKNYICISKPATSNAKLANLYDDPVQGPQQRIKNMRDCGWVEDAYKGLV</sequence>
<dbReference type="PANTHER" id="PTHR38425">
    <property type="entry name" value="LONG CHRONOLOGICAL LIFESPAN PROTEIN 2"/>
    <property type="match status" value="1"/>
</dbReference>